<feature type="transmembrane region" description="Helical" evidence="1">
    <location>
        <begin position="31"/>
        <end position="50"/>
    </location>
</feature>
<evidence type="ECO:0000313" key="3">
    <source>
        <dbReference type="Proteomes" id="UP000199559"/>
    </source>
</evidence>
<accession>A0A1I3QFT1</accession>
<dbReference type="Proteomes" id="UP000199559">
    <property type="component" value="Unassembled WGS sequence"/>
</dbReference>
<keyword evidence="3" id="KW-1185">Reference proteome</keyword>
<keyword evidence="1" id="KW-0472">Membrane</keyword>
<evidence type="ECO:0000256" key="1">
    <source>
        <dbReference type="SAM" id="Phobius"/>
    </source>
</evidence>
<dbReference type="EMBL" id="FORM01000006">
    <property type="protein sequence ID" value="SFJ32620.1"/>
    <property type="molecule type" value="Genomic_DNA"/>
</dbReference>
<proteinExistence type="predicted"/>
<evidence type="ECO:0000313" key="2">
    <source>
        <dbReference type="EMBL" id="SFJ32620.1"/>
    </source>
</evidence>
<keyword evidence="1" id="KW-1133">Transmembrane helix</keyword>
<reference evidence="3" key="1">
    <citation type="submission" date="2016-10" db="EMBL/GenBank/DDBJ databases">
        <authorList>
            <person name="Varghese N."/>
            <person name="Submissions S."/>
        </authorList>
    </citation>
    <scope>NUCLEOTIDE SEQUENCE [LARGE SCALE GENOMIC DNA]</scope>
    <source>
        <strain evidence="3">DSM 28881</strain>
    </source>
</reference>
<feature type="transmembrane region" description="Helical" evidence="1">
    <location>
        <begin position="6"/>
        <end position="24"/>
    </location>
</feature>
<dbReference type="STRING" id="1144750.SAMN05443431_106116"/>
<keyword evidence="1" id="KW-0812">Transmembrane</keyword>
<organism evidence="2 3">
    <name type="scientific">Olleya namhaensis</name>
    <dbReference type="NCBI Taxonomy" id="1144750"/>
    <lineage>
        <taxon>Bacteria</taxon>
        <taxon>Pseudomonadati</taxon>
        <taxon>Bacteroidota</taxon>
        <taxon>Flavobacteriia</taxon>
        <taxon>Flavobacteriales</taxon>
        <taxon>Flavobacteriaceae</taxon>
    </lineage>
</organism>
<evidence type="ECO:0008006" key="4">
    <source>
        <dbReference type="Google" id="ProtNLM"/>
    </source>
</evidence>
<gene>
    <name evidence="2" type="ORF">SAMN05443431_106116</name>
</gene>
<dbReference type="AlphaFoldDB" id="A0A1I3QFT1"/>
<protein>
    <recommendedName>
        <fullName evidence="4">DUF805 domain-containing protein</fullName>
    </recommendedName>
</protein>
<sequence>MNEGAIFIQLILRVIGVLVCVNKAKELNRDTGGWGFFGFVLPVIAMIWIYCLKPVMKWDENVNIKKNE</sequence>
<dbReference type="RefSeq" id="WP_090840375.1">
    <property type="nucleotide sequence ID" value="NZ_FORM01000006.1"/>
</dbReference>
<name>A0A1I3QFT1_9FLAO</name>